<evidence type="ECO:0000313" key="2">
    <source>
        <dbReference type="EMBL" id="OCT90086.1"/>
    </source>
</evidence>
<proteinExistence type="predicted"/>
<evidence type="ECO:0000256" key="1">
    <source>
        <dbReference type="SAM" id="MobiDB-lite"/>
    </source>
</evidence>
<feature type="region of interest" description="Disordered" evidence="1">
    <location>
        <begin position="816"/>
        <end position="839"/>
    </location>
</feature>
<dbReference type="EMBL" id="CM004470">
    <property type="protein sequence ID" value="OCT90086.1"/>
    <property type="molecule type" value="Genomic_DNA"/>
</dbReference>
<name>A0A974DFF5_XENLA</name>
<accession>A0A974DFF5</accession>
<reference evidence="3" key="1">
    <citation type="journal article" date="2016" name="Nature">
        <title>Genome evolution in the allotetraploid frog Xenopus laevis.</title>
        <authorList>
            <person name="Session A.M."/>
            <person name="Uno Y."/>
            <person name="Kwon T."/>
            <person name="Chapman J.A."/>
            <person name="Toyoda A."/>
            <person name="Takahashi S."/>
            <person name="Fukui A."/>
            <person name="Hikosaka A."/>
            <person name="Suzuki A."/>
            <person name="Kondo M."/>
            <person name="van Heeringen S.J."/>
            <person name="Quigley I."/>
            <person name="Heinz S."/>
            <person name="Ogino H."/>
            <person name="Ochi H."/>
            <person name="Hellsten U."/>
            <person name="Lyons J.B."/>
            <person name="Simakov O."/>
            <person name="Putnam N."/>
            <person name="Stites J."/>
            <person name="Kuroki Y."/>
            <person name="Tanaka T."/>
            <person name="Michiue T."/>
            <person name="Watanabe M."/>
            <person name="Bogdanovic O."/>
            <person name="Lister R."/>
            <person name="Georgiou G."/>
            <person name="Paranjpe S.S."/>
            <person name="van Kruijsbergen I."/>
            <person name="Shu S."/>
            <person name="Carlson J."/>
            <person name="Kinoshita T."/>
            <person name="Ohta Y."/>
            <person name="Mawaribuchi S."/>
            <person name="Jenkins J."/>
            <person name="Grimwood J."/>
            <person name="Schmutz J."/>
            <person name="Mitros T."/>
            <person name="Mozaffari S.V."/>
            <person name="Suzuki Y."/>
            <person name="Haramoto Y."/>
            <person name="Yamamoto T.S."/>
            <person name="Takagi C."/>
            <person name="Heald R."/>
            <person name="Miller K."/>
            <person name="Haudenschild C."/>
            <person name="Kitzman J."/>
            <person name="Nakayama T."/>
            <person name="Izutsu Y."/>
            <person name="Robert J."/>
            <person name="Fortriede J."/>
            <person name="Burns K."/>
            <person name="Lotay V."/>
            <person name="Karimi K."/>
            <person name="Yasuoka Y."/>
            <person name="Dichmann D.S."/>
            <person name="Flajnik M.F."/>
            <person name="Houston D.W."/>
            <person name="Shendure J."/>
            <person name="DuPasquier L."/>
            <person name="Vize P.D."/>
            <person name="Zorn A.M."/>
            <person name="Ito M."/>
            <person name="Marcotte E.M."/>
            <person name="Wallingford J.B."/>
            <person name="Ito Y."/>
            <person name="Asashima M."/>
            <person name="Ueno N."/>
            <person name="Matsuda Y."/>
            <person name="Veenstra G.J."/>
            <person name="Fujiyama A."/>
            <person name="Harland R.M."/>
            <person name="Taira M."/>
            <person name="Rokhsar D.S."/>
        </authorList>
    </citation>
    <scope>NUCLEOTIDE SEQUENCE [LARGE SCALE GENOMIC DNA]</scope>
    <source>
        <strain evidence="3">J</strain>
    </source>
</reference>
<dbReference type="Proteomes" id="UP000694892">
    <property type="component" value="Chromosome 3L"/>
</dbReference>
<evidence type="ECO:0000313" key="3">
    <source>
        <dbReference type="Proteomes" id="UP000694892"/>
    </source>
</evidence>
<sequence length="1017" mass="112728">MVEWGPTRQDDKVWEEVPSVDPALLHLPMTPEEVLEWAIREQIDPSQAVVVDWVPIGHNAMYVNLRLAFGLGNDFLQVARKPSRVKGYYSMLYRVSCEFSDRPRPCRFHPWGLPPEGCPLIYPKQGMFSTIADKCQAADTQAQSEVRDCVRLLWQVDNDLPDDDEGPPRIYPPPVKEESAEVVIACTPELASTGLIDYLNRKDCLKESGVPVAELPCEPEGPVELLHEEIIPVTVIPSSLADKRDEGRVENLPPTETELCTLNVLNRSGMEAICVNTLHEHFPAESVPPGGVSREVAVGAKPAHKDTARAAKERPDLSEITSAILRVVATTLKMDVSPEKMAELAAEPVMLKAMEDAIGLPVLAEPEKHYVWKGTFFSSTRGPMIPFWGRCDMETPDALENPEQECSQCGVQLWMGPFHRADQLPLERETVEGVVSGTRALVYHEIESTPGVSAAATPAPESVLIVPHSESPAEIKEVPLPIDITPEGDISSPTVAVMNLLPPKLAIECCDADVLVSLLDAIPLVEIGEEGLVHSQENHMMVAVPIPPDGDGGAQQAVVAPACQILPLLSKGESMDRVLQELGVNAEAIPHDDSAPVTSDEENLLPKKVSAAHGTFDAGEKCRAPTRVVVSEEAAIPVGVSDPLSASVKEIVVADLNAVKTDSYKADPTPRKVLVNDVSASGDLTVSIYTVLPEPSLVPMKDSEIVWGKLSFGRLGPVVPVTPTFRDPPLTEDLIEKELTPLMSDEEDWKSVSESAEQIRCECRRTAVSEPVRSVHPKVGVHLTPSEPGESTHLSELYHHTWGKISLFGEKGLVANIPKPKESPGSEKVPGWEEYEEKPIEPEEEPAPIMTMPSSFKAPPKIGPEEEKNFWVLPGRADPNVFRSVSRVQRVINFTVDRTWGYFMPYAPLWVYEKVAASYEDWLIDEILRKEKMHHSCLTKPDAVKRQQDWEYLRSIEKEWWYGRTILKNAVKSCGKYNPTKYFSLDVYDGDEEWVEKPHPQYYIPYKDTKARFLHMI</sequence>
<organism evidence="2 3">
    <name type="scientific">Xenopus laevis</name>
    <name type="common">African clawed frog</name>
    <dbReference type="NCBI Taxonomy" id="8355"/>
    <lineage>
        <taxon>Eukaryota</taxon>
        <taxon>Metazoa</taxon>
        <taxon>Chordata</taxon>
        <taxon>Craniata</taxon>
        <taxon>Vertebrata</taxon>
        <taxon>Euteleostomi</taxon>
        <taxon>Amphibia</taxon>
        <taxon>Batrachia</taxon>
        <taxon>Anura</taxon>
        <taxon>Pipoidea</taxon>
        <taxon>Pipidae</taxon>
        <taxon>Xenopodinae</taxon>
        <taxon>Xenopus</taxon>
        <taxon>Xenopus</taxon>
    </lineage>
</organism>
<dbReference type="AlphaFoldDB" id="A0A974DFF5"/>
<protein>
    <submittedName>
        <fullName evidence="2">Uncharacterized protein</fullName>
    </submittedName>
</protein>
<gene>
    <name evidence="2" type="ORF">XELAEV_18018702mg</name>
</gene>